<dbReference type="InterPro" id="IPR008271">
    <property type="entry name" value="Ser/Thr_kinase_AS"/>
</dbReference>
<evidence type="ECO:0000256" key="5">
    <source>
        <dbReference type="ARBA" id="ARBA00022777"/>
    </source>
</evidence>
<evidence type="ECO:0000256" key="8">
    <source>
        <dbReference type="ARBA" id="ARBA00048679"/>
    </source>
</evidence>
<dbReference type="PROSITE" id="PS50011">
    <property type="entry name" value="PROTEIN_KINASE_DOM"/>
    <property type="match status" value="1"/>
</dbReference>
<dbReference type="SMART" id="SM00220">
    <property type="entry name" value="S_TKc"/>
    <property type="match status" value="1"/>
</dbReference>
<dbReference type="PROSITE" id="PS50005">
    <property type="entry name" value="TPR"/>
    <property type="match status" value="2"/>
</dbReference>
<proteinExistence type="predicted"/>
<keyword evidence="13" id="KW-1185">Reference proteome</keyword>
<protein>
    <recommendedName>
        <fullName evidence="1">non-specific serine/threonine protein kinase</fullName>
        <ecNumber evidence="1">2.7.11.1</ecNumber>
    </recommendedName>
</protein>
<evidence type="ECO:0000256" key="7">
    <source>
        <dbReference type="ARBA" id="ARBA00047899"/>
    </source>
</evidence>
<evidence type="ECO:0000256" key="1">
    <source>
        <dbReference type="ARBA" id="ARBA00012513"/>
    </source>
</evidence>
<dbReference type="InterPro" id="IPR011009">
    <property type="entry name" value="Kinase-like_dom_sf"/>
</dbReference>
<dbReference type="SUPFAM" id="SSF48452">
    <property type="entry name" value="TPR-like"/>
    <property type="match status" value="3"/>
</dbReference>
<dbReference type="SMART" id="SM00028">
    <property type="entry name" value="TPR"/>
    <property type="match status" value="9"/>
</dbReference>
<dbReference type="EMBL" id="BAAAFM010000008">
    <property type="protein sequence ID" value="GAA0212312.1"/>
    <property type="molecule type" value="Genomic_DNA"/>
</dbReference>
<keyword evidence="3" id="KW-0808">Transferase</keyword>
<dbReference type="CDD" id="cd14014">
    <property type="entry name" value="STKc_PknB_like"/>
    <property type="match status" value="1"/>
</dbReference>
<keyword evidence="6" id="KW-0067">ATP-binding</keyword>
<keyword evidence="2" id="KW-0723">Serine/threonine-protein kinase</keyword>
<feature type="repeat" description="TPR" evidence="9">
    <location>
        <begin position="744"/>
        <end position="777"/>
    </location>
</feature>
<sequence length="1128" mass="127892">MGHDDLDKNTKSGSLKETQILSQFATLETNTVLVGRFKVLSLQGCGRFGCVYKAKDLQLDSDVAIKVLHQHLVSDVSLRNFKNEILTLRQLSHPNIVRVHEYYESDDCHFITMDWIEGDTLSDWLKKHHPLTKATVSHLIEQLIQALTITESKGINHKDLKPENILIDEQQQLYIADFGIASAIGEKASSIISGTPLYSPPEYLESGKVTESIDIYAFGVILHELVKGETPYQAQTHEELIKEKYKQHKFQLTKEFSEYAQVIQACTAPIDTARPQSVENVRELLSAGDNDNNKSRTSLKPIFALVVLLVVGILGYIFYDSSADKGLNDIVSEGAVNAISLTILPFETEASNAEPWLTNGLPIFISNELSDAPNLRVIGYERSKETLDLLGYSQPLDDAKVKVISELTQSPYLLHTKVIAISPNKYQVSANLIEVSGRSIQNTPLLSFQSNKDEIAQSFSHLPKVISKRLGVTRIDDTENLPENINLKVLSKIEFLLGKGEISLAKTELSQLLKNTPNYARGWLQLGRLEASEGNILSAESSLQKALEKSSKNSLIRSMTQAELQLLSENIDGAIKTYQDILKELPNNHEIRFNLAQLLIEQQSFEEAEIELNVIVKNDENHPQAWYELAKVSIWQGNTQEAVDNYLVKALVTAKKLKDKQLEGDVLNAFGVAYHRLGQLEDSLDYYQQGLGYREAVNDARGVVTSLSNLAAVYAVKGEYELAEESLLKALEVNKIRNDAVKQADLYNELGIIAEEQGDYKKALDHFRASLSIRMKLEDDWLKAESLNNVAYIFFLLSDEEKATIYWEQAKAYYEKVDDPVGIVRVNENMAQLELQKGNWQKAYQMYKSALDKANELNLLEEAIVSKAYLAKIAFLQSNFEQPLQELLQIKEELKERQDVRGQVEFSLWLADWSLFSGNYEQATAVLKDMAPLMEQENNRSQQLIYDTHNDRLGLYSGRDLAPPEDKSLNNITSKAALEHLIYKLEYAVLSAGSEKDKQTAFDTASQQFESYDLDLHKFYRLRKLILAGFYYAQHNDVGALESNLNQLVLLNRGMGTYWRSYQIDRLQSIYYEMNNKKDEAINSSKSAINKLLELQKQLPEKQQQHFISLQGRYFKNDKMMEQLDDKQ</sequence>
<name>A0ABN0T4H0_9GAMM</name>
<evidence type="ECO:0000313" key="13">
    <source>
        <dbReference type="Proteomes" id="UP001501221"/>
    </source>
</evidence>
<evidence type="ECO:0000256" key="4">
    <source>
        <dbReference type="ARBA" id="ARBA00022741"/>
    </source>
</evidence>
<keyword evidence="10" id="KW-1133">Transmembrane helix</keyword>
<gene>
    <name evidence="12" type="ORF">GCM10009123_19470</name>
</gene>
<feature type="repeat" description="TPR" evidence="9">
    <location>
        <begin position="704"/>
        <end position="737"/>
    </location>
</feature>
<dbReference type="Gene3D" id="1.25.40.10">
    <property type="entry name" value="Tetratricopeptide repeat domain"/>
    <property type="match status" value="2"/>
</dbReference>
<evidence type="ECO:0000256" key="2">
    <source>
        <dbReference type="ARBA" id="ARBA00022527"/>
    </source>
</evidence>
<dbReference type="PANTHER" id="PTHR43895">
    <property type="entry name" value="CALCIUM/CALMODULIN-DEPENDENT PROTEIN KINASE KINASE-RELATED"/>
    <property type="match status" value="1"/>
</dbReference>
<reference evidence="12 13" key="1">
    <citation type="journal article" date="2019" name="Int. J. Syst. Evol. Microbiol.">
        <title>The Global Catalogue of Microorganisms (GCM) 10K type strain sequencing project: providing services to taxonomists for standard genome sequencing and annotation.</title>
        <authorList>
            <consortium name="The Broad Institute Genomics Platform"/>
            <consortium name="The Broad Institute Genome Sequencing Center for Infectious Disease"/>
            <person name="Wu L."/>
            <person name="Ma J."/>
        </authorList>
    </citation>
    <scope>NUCLEOTIDE SEQUENCE [LARGE SCALE GENOMIC DNA]</scope>
    <source>
        <strain evidence="12 13">JCM 16211</strain>
    </source>
</reference>
<comment type="catalytic activity">
    <reaction evidence="7">
        <text>L-threonyl-[protein] + ATP = O-phospho-L-threonyl-[protein] + ADP + H(+)</text>
        <dbReference type="Rhea" id="RHEA:46608"/>
        <dbReference type="Rhea" id="RHEA-COMP:11060"/>
        <dbReference type="Rhea" id="RHEA-COMP:11605"/>
        <dbReference type="ChEBI" id="CHEBI:15378"/>
        <dbReference type="ChEBI" id="CHEBI:30013"/>
        <dbReference type="ChEBI" id="CHEBI:30616"/>
        <dbReference type="ChEBI" id="CHEBI:61977"/>
        <dbReference type="ChEBI" id="CHEBI:456216"/>
        <dbReference type="EC" id="2.7.11.1"/>
    </reaction>
</comment>
<accession>A0ABN0T4H0</accession>
<keyword evidence="10" id="KW-0472">Membrane</keyword>
<dbReference type="PROSITE" id="PS00108">
    <property type="entry name" value="PROTEIN_KINASE_ST"/>
    <property type="match status" value="1"/>
</dbReference>
<evidence type="ECO:0000256" key="10">
    <source>
        <dbReference type="SAM" id="Phobius"/>
    </source>
</evidence>
<dbReference type="InterPro" id="IPR011990">
    <property type="entry name" value="TPR-like_helical_dom_sf"/>
</dbReference>
<evidence type="ECO:0000256" key="9">
    <source>
        <dbReference type="PROSITE-ProRule" id="PRU00339"/>
    </source>
</evidence>
<evidence type="ECO:0000256" key="3">
    <source>
        <dbReference type="ARBA" id="ARBA00022679"/>
    </source>
</evidence>
<dbReference type="InterPro" id="IPR019734">
    <property type="entry name" value="TPR_rpt"/>
</dbReference>
<organism evidence="12 13">
    <name type="scientific">Kangiella japonica</name>
    <dbReference type="NCBI Taxonomy" id="647384"/>
    <lineage>
        <taxon>Bacteria</taxon>
        <taxon>Pseudomonadati</taxon>
        <taxon>Pseudomonadota</taxon>
        <taxon>Gammaproteobacteria</taxon>
        <taxon>Kangiellales</taxon>
        <taxon>Kangiellaceae</taxon>
        <taxon>Kangiella</taxon>
    </lineage>
</organism>
<evidence type="ECO:0000259" key="11">
    <source>
        <dbReference type="PROSITE" id="PS50011"/>
    </source>
</evidence>
<dbReference type="Pfam" id="PF00069">
    <property type="entry name" value="Pkinase"/>
    <property type="match status" value="1"/>
</dbReference>
<keyword evidence="5" id="KW-0418">Kinase</keyword>
<comment type="caution">
    <text evidence="12">The sequence shown here is derived from an EMBL/GenBank/DDBJ whole genome shotgun (WGS) entry which is preliminary data.</text>
</comment>
<keyword evidence="9" id="KW-0802">TPR repeat</keyword>
<evidence type="ECO:0000313" key="12">
    <source>
        <dbReference type="EMBL" id="GAA0212312.1"/>
    </source>
</evidence>
<comment type="catalytic activity">
    <reaction evidence="8">
        <text>L-seryl-[protein] + ATP = O-phospho-L-seryl-[protein] + ADP + H(+)</text>
        <dbReference type="Rhea" id="RHEA:17989"/>
        <dbReference type="Rhea" id="RHEA-COMP:9863"/>
        <dbReference type="Rhea" id="RHEA-COMP:11604"/>
        <dbReference type="ChEBI" id="CHEBI:15378"/>
        <dbReference type="ChEBI" id="CHEBI:29999"/>
        <dbReference type="ChEBI" id="CHEBI:30616"/>
        <dbReference type="ChEBI" id="CHEBI:83421"/>
        <dbReference type="ChEBI" id="CHEBI:456216"/>
        <dbReference type="EC" id="2.7.11.1"/>
    </reaction>
</comment>
<keyword evidence="4" id="KW-0547">Nucleotide-binding</keyword>
<dbReference type="Pfam" id="PF13424">
    <property type="entry name" value="TPR_12"/>
    <property type="match status" value="1"/>
</dbReference>
<keyword evidence="10" id="KW-0812">Transmembrane</keyword>
<dbReference type="InterPro" id="IPR000719">
    <property type="entry name" value="Prot_kinase_dom"/>
</dbReference>
<dbReference type="SUPFAM" id="SSF56112">
    <property type="entry name" value="Protein kinase-like (PK-like)"/>
    <property type="match status" value="1"/>
</dbReference>
<feature type="domain" description="Protein kinase" evidence="11">
    <location>
        <begin position="37"/>
        <end position="319"/>
    </location>
</feature>
<dbReference type="Pfam" id="PF14559">
    <property type="entry name" value="TPR_19"/>
    <property type="match status" value="1"/>
</dbReference>
<dbReference type="EC" id="2.7.11.1" evidence="1"/>
<evidence type="ECO:0000256" key="6">
    <source>
        <dbReference type="ARBA" id="ARBA00022840"/>
    </source>
</evidence>
<dbReference type="Proteomes" id="UP001501221">
    <property type="component" value="Unassembled WGS sequence"/>
</dbReference>
<dbReference type="Gene3D" id="1.10.510.10">
    <property type="entry name" value="Transferase(Phosphotransferase) domain 1"/>
    <property type="match status" value="1"/>
</dbReference>
<feature type="transmembrane region" description="Helical" evidence="10">
    <location>
        <begin position="302"/>
        <end position="319"/>
    </location>
</feature>
<dbReference type="PANTHER" id="PTHR43895:SF32">
    <property type="entry name" value="SERINE_THREONINE-PROTEIN KINASE CHK1"/>
    <property type="match status" value="1"/>
</dbReference>
<dbReference type="RefSeq" id="WP_343989710.1">
    <property type="nucleotide sequence ID" value="NZ_BAAAFM010000008.1"/>
</dbReference>